<keyword evidence="2" id="KW-1133">Transmembrane helix</keyword>
<dbReference type="RefSeq" id="WP_309549388.1">
    <property type="nucleotide sequence ID" value="NZ_CP133762.1"/>
</dbReference>
<dbReference type="InterPro" id="IPR011990">
    <property type="entry name" value="TPR-like_helical_dom_sf"/>
</dbReference>
<keyword evidence="2" id="KW-0472">Membrane</keyword>
<accession>A0ABY9RZ44</accession>
<dbReference type="EMBL" id="CP133762">
    <property type="protein sequence ID" value="WMX47300.1"/>
    <property type="molecule type" value="Genomic_DNA"/>
</dbReference>
<feature type="compositionally biased region" description="Low complexity" evidence="1">
    <location>
        <begin position="1"/>
        <end position="13"/>
    </location>
</feature>
<evidence type="ECO:0000313" key="4">
    <source>
        <dbReference type="Proteomes" id="UP001250858"/>
    </source>
</evidence>
<feature type="transmembrane region" description="Helical" evidence="2">
    <location>
        <begin position="133"/>
        <end position="151"/>
    </location>
</feature>
<evidence type="ECO:0000256" key="1">
    <source>
        <dbReference type="SAM" id="MobiDB-lite"/>
    </source>
</evidence>
<keyword evidence="4" id="KW-1185">Reference proteome</keyword>
<evidence type="ECO:0000313" key="3">
    <source>
        <dbReference type="EMBL" id="WMX47300.1"/>
    </source>
</evidence>
<gene>
    <name evidence="3" type="ORF">RGF97_24180</name>
</gene>
<feature type="region of interest" description="Disordered" evidence="1">
    <location>
        <begin position="1"/>
        <end position="84"/>
    </location>
</feature>
<sequence length="576" mass="59394">MPQAPQIPQASQAPEPPHAPQTPPQPPAHPPVYDAVPPPGTPPPGFGPAPGATPAPGFGPGGDAGAMPPAGPPLPPPPPPPPQPWSHAVAAGLLNLSFLGLGYVLLRQWIGAVVCWAATVALVVAALPADPDGIPVGALASYGVFLLLAAADAARRARRTPLASWAAARQGLVVPLALALFAVPVGGGFAYGAARDEAKEQRLLEQLAAADKLVKDGEGQTFTSVESGYRSALDTYQRIGTKHAGSRAGKLVPDRVQAYYASVSAPYGKKDYCRAVPALTHLRELPRTLDAALLGTVAGRADEPLAESLFQCGTGTAGNAGQETSSADHLNALLTTFPQSPYAQKVEPALREALRTRDKSLGVAPCATAEDLRRFDTTVGALPSAAFAPLGKDVDRSIQRGDFACGIDQFKKKDYAEAVSTMNDYVKDYPGSPQTAQARNVAIAAEIAEESPAAGGKVPSGATPDGSGMVMVVSNDGPGEVELLYTGPVTGRVTLPACGGCKAYPSILPVGGKVKACSGPSSKYPKRTLTLPPGTYQMLQKRAGTSTSAEVKKASTAKIESGYSYTNCLYVTSLFG</sequence>
<dbReference type="Gene3D" id="1.25.40.10">
    <property type="entry name" value="Tetratricopeptide repeat domain"/>
    <property type="match status" value="1"/>
</dbReference>
<feature type="compositionally biased region" description="Pro residues" evidence="1">
    <location>
        <begin position="14"/>
        <end position="53"/>
    </location>
</feature>
<keyword evidence="2" id="KW-0812">Transmembrane</keyword>
<reference evidence="3 4" key="1">
    <citation type="submission" date="2023-09" db="EMBL/GenBank/DDBJ databases">
        <title>Complete genome of Streptomyces roseicoloratus T14.</title>
        <authorList>
            <person name="Bashizi T."/>
            <person name="Kim M.-J."/>
            <person name="Lee G."/>
            <person name="Tagele S.B."/>
            <person name="Shin J.-H."/>
        </authorList>
    </citation>
    <scope>NUCLEOTIDE SEQUENCE [LARGE SCALE GENOMIC DNA]</scope>
    <source>
        <strain evidence="3 4">T14</strain>
    </source>
</reference>
<organism evidence="3 4">
    <name type="scientific">Streptomyces roseicoloratus</name>
    <dbReference type="NCBI Taxonomy" id="2508722"/>
    <lineage>
        <taxon>Bacteria</taxon>
        <taxon>Bacillati</taxon>
        <taxon>Actinomycetota</taxon>
        <taxon>Actinomycetes</taxon>
        <taxon>Kitasatosporales</taxon>
        <taxon>Streptomycetaceae</taxon>
        <taxon>Streptomyces</taxon>
    </lineage>
</organism>
<protein>
    <submittedName>
        <fullName evidence="3">Uncharacterized protein</fullName>
    </submittedName>
</protein>
<name>A0ABY9RZ44_9ACTN</name>
<proteinExistence type="predicted"/>
<feature type="transmembrane region" description="Helical" evidence="2">
    <location>
        <begin position="109"/>
        <end position="127"/>
    </location>
</feature>
<dbReference type="Proteomes" id="UP001250858">
    <property type="component" value="Chromosome"/>
</dbReference>
<feature type="transmembrane region" description="Helical" evidence="2">
    <location>
        <begin position="172"/>
        <end position="194"/>
    </location>
</feature>
<evidence type="ECO:0000256" key="2">
    <source>
        <dbReference type="SAM" id="Phobius"/>
    </source>
</evidence>
<feature type="compositionally biased region" description="Pro residues" evidence="1">
    <location>
        <begin position="69"/>
        <end position="84"/>
    </location>
</feature>
<feature type="transmembrane region" description="Helical" evidence="2">
    <location>
        <begin position="85"/>
        <end position="104"/>
    </location>
</feature>